<reference evidence="2" key="1">
    <citation type="submission" date="2016-10" db="EMBL/GenBank/DDBJ databases">
        <authorList>
            <person name="Varghese N."/>
            <person name="Submissions S."/>
        </authorList>
    </citation>
    <scope>NUCLEOTIDE SEQUENCE [LARGE SCALE GENOMIC DNA]</scope>
    <source>
        <strain evidence="2">CGMCC 4.2126</strain>
    </source>
</reference>
<proteinExistence type="predicted"/>
<evidence type="ECO:0000313" key="2">
    <source>
        <dbReference type="Proteomes" id="UP000199111"/>
    </source>
</evidence>
<dbReference type="Pfam" id="PF14103">
    <property type="entry name" value="DUF4276"/>
    <property type="match status" value="1"/>
</dbReference>
<gene>
    <name evidence="1" type="ORF">SAMN05216275_1801</name>
</gene>
<evidence type="ECO:0000313" key="1">
    <source>
        <dbReference type="EMBL" id="SFL22897.1"/>
    </source>
</evidence>
<sequence>MRRLHLLCEGQTEETVVRDVITPYLQETGIVTTHSILKTKRPAGGPAHKGGLSSWSKIFEEIRLLSRDSSIDLLTTLFDYYGLPADVPGMATRPSGTPQDRVTHVERAMAESVGAARFLPHLVLHEIEAWVLLGHDALGALAGDSALAQAAKAIVFTAQGAELVNDGVETAPSKRILNLFPRYRKTSDGPLVIAELGIDAIRGACPHADAWFRTVITTLAPSS</sequence>
<dbReference type="GeneID" id="96303907"/>
<organism evidence="1 2">
    <name type="scientific">Streptosporangium canum</name>
    <dbReference type="NCBI Taxonomy" id="324952"/>
    <lineage>
        <taxon>Bacteria</taxon>
        <taxon>Bacillati</taxon>
        <taxon>Actinomycetota</taxon>
        <taxon>Actinomycetes</taxon>
        <taxon>Streptosporangiales</taxon>
        <taxon>Streptosporangiaceae</taxon>
        <taxon>Streptosporangium</taxon>
    </lineage>
</organism>
<dbReference type="InterPro" id="IPR025455">
    <property type="entry name" value="DUF4276"/>
</dbReference>
<dbReference type="AlphaFoldDB" id="A0A1I4G110"/>
<keyword evidence="2" id="KW-1185">Reference proteome</keyword>
<dbReference type="Proteomes" id="UP000199111">
    <property type="component" value="Unassembled WGS sequence"/>
</dbReference>
<name>A0A1I4G110_9ACTN</name>
<dbReference type="EMBL" id="FOQY01000080">
    <property type="protein sequence ID" value="SFL22897.1"/>
    <property type="molecule type" value="Genomic_DNA"/>
</dbReference>
<evidence type="ECO:0008006" key="3">
    <source>
        <dbReference type="Google" id="ProtNLM"/>
    </source>
</evidence>
<protein>
    <recommendedName>
        <fullName evidence="3">DUF4276 domain-containing protein</fullName>
    </recommendedName>
</protein>
<accession>A0A1I4G110</accession>
<dbReference type="RefSeq" id="WP_093892376.1">
    <property type="nucleotide sequence ID" value="NZ_FOQY01000080.1"/>
</dbReference>